<evidence type="ECO:0000259" key="2">
    <source>
        <dbReference type="PROSITE" id="PS50280"/>
    </source>
</evidence>
<dbReference type="Proteomes" id="UP000044602">
    <property type="component" value="Unassembled WGS sequence"/>
</dbReference>
<organism evidence="3 4">
    <name type="scientific">Verticillium longisporum</name>
    <name type="common">Verticillium dahliae var. longisporum</name>
    <dbReference type="NCBI Taxonomy" id="100787"/>
    <lineage>
        <taxon>Eukaryota</taxon>
        <taxon>Fungi</taxon>
        <taxon>Dikarya</taxon>
        <taxon>Ascomycota</taxon>
        <taxon>Pezizomycotina</taxon>
        <taxon>Sordariomycetes</taxon>
        <taxon>Hypocreomycetidae</taxon>
        <taxon>Glomerellales</taxon>
        <taxon>Plectosphaerellaceae</taxon>
        <taxon>Verticillium</taxon>
    </lineage>
</organism>
<dbReference type="PANTHER" id="PTHR47332:SF4">
    <property type="entry name" value="SET DOMAIN-CONTAINING PROTEIN 5"/>
    <property type="match status" value="1"/>
</dbReference>
<dbReference type="InterPro" id="IPR046341">
    <property type="entry name" value="SET_dom_sf"/>
</dbReference>
<accession>A0A0G4M194</accession>
<dbReference type="Gene3D" id="2.170.270.10">
    <property type="entry name" value="SET domain"/>
    <property type="match status" value="1"/>
</dbReference>
<feature type="non-terminal residue" evidence="3">
    <location>
        <position position="1"/>
    </location>
</feature>
<dbReference type="SUPFAM" id="SSF82199">
    <property type="entry name" value="SET domain"/>
    <property type="match status" value="1"/>
</dbReference>
<reference evidence="4" key="1">
    <citation type="submission" date="2015-05" db="EMBL/GenBank/DDBJ databases">
        <authorList>
            <person name="Fogelqvist Johan"/>
        </authorList>
    </citation>
    <scope>NUCLEOTIDE SEQUENCE [LARGE SCALE GENOMIC DNA]</scope>
</reference>
<gene>
    <name evidence="3" type="ORF">BN1708_014853</name>
</gene>
<feature type="compositionally biased region" description="Polar residues" evidence="1">
    <location>
        <begin position="537"/>
        <end position="547"/>
    </location>
</feature>
<evidence type="ECO:0000256" key="1">
    <source>
        <dbReference type="SAM" id="MobiDB-lite"/>
    </source>
</evidence>
<proteinExistence type="predicted"/>
<evidence type="ECO:0000313" key="3">
    <source>
        <dbReference type="EMBL" id="CRK27600.1"/>
    </source>
</evidence>
<feature type="region of interest" description="Disordered" evidence="1">
    <location>
        <begin position="530"/>
        <end position="572"/>
    </location>
</feature>
<protein>
    <recommendedName>
        <fullName evidence="2">SET domain-containing protein</fullName>
    </recommendedName>
</protein>
<dbReference type="Pfam" id="PF17111">
    <property type="entry name" value="PigL_N"/>
    <property type="match status" value="1"/>
</dbReference>
<dbReference type="SMART" id="SM00317">
    <property type="entry name" value="SET"/>
    <property type="match status" value="1"/>
</dbReference>
<keyword evidence="4" id="KW-1185">Reference proteome</keyword>
<sequence>PVAPVPNFKMAVATLSRVPQHRRELRKGRLSHKPDMGPAVPSRWMTFFLGLPEPAERYFAQHFPGTGHDREDPKAESQGNFGCFLCHRVRGPEHFDSEQPATAIMHQIGLRPDVIARSRRTYRGCAPDKCVQHDAVAGGARGDRALWLCSCRSSLIHAAGDFTRDADRRLVVAKPSRRVHLRRFCVECGVQTNLHRTGDQLTTKTGRELWVCSFESAHPNSGGREAETSTFTVDLKGSGWDSQCLSRRHAGLGEMFIIPLLARGCCLTKRSGSAAWVLGVSRDTIGRSTARRHDPSLLANEMWWKPRDFAFSSCDPACVSPTFEPLRGTLPCRLQRPRRNGMAEPIGAISGVAGLIIFATNLSVGISRRIDAVRGLPRTLQALSADLKGFVSVLGTLQGYLDHEDTKQGVLHPGTVDELADVLEDCIRVFTELNQQLNRDLNGSGEASVDPKMSAWRRLRLSFRDKDFEELRAKLAARKLTLTVAVSVANFINTSSHVGMTWQMQSDLQVMKAEVSAVLQRLETMEASASLPAVAGTASTAPGSQGLSLMRRRSGSHKRTSRANSRQGHLVSETASVSSSLVSFHTAASAVLQTAVGMPTSPYYHQPSTGLAGTSYQYQPAGTVLHEMDGESTYEQYDTFTRRKSTRRERLGEDQAAPNQMFDEALAAPVLVRQERKSEANLALQKRPSSVAEDPAKSLPYTILILLITQGKAFTMDLYSMQKAQRETGQPKLVSASIDALLHPFSSTTHTNRQINEMHATATIRRGRAPQLKAWPSEATLKRAAPLLFDCESSGLSLLNHPSSDTDEEESEEEKGGILLAGLPRHTANIKPGQPLFSNEFFEIRKSPLGGMGAFAVQDLSPGDMILTERAIVRSTDVDRDLIRNFTNLSPSDQGLVLDLAMHKPSRIAHDDSLHTRLKAIFTTNYFACTTKAPGHGLFLVALRFNHACRPRMNVNYGFDRERDALVFTVAGGRVQAGTELTINYGKDAASLRAVYGFECACGGECKISRQRQDAREWGIDLQ</sequence>
<feature type="compositionally biased region" description="Basic residues" evidence="1">
    <location>
        <begin position="550"/>
        <end position="561"/>
    </location>
</feature>
<feature type="domain" description="SET" evidence="2">
    <location>
        <begin position="840"/>
        <end position="986"/>
    </location>
</feature>
<dbReference type="CDD" id="cd20071">
    <property type="entry name" value="SET_SMYD"/>
    <property type="match status" value="1"/>
</dbReference>
<dbReference type="EMBL" id="CVQH01020430">
    <property type="protein sequence ID" value="CRK27600.1"/>
    <property type="molecule type" value="Genomic_DNA"/>
</dbReference>
<dbReference type="PANTHER" id="PTHR47332">
    <property type="entry name" value="SET DOMAIN-CONTAINING PROTEIN 5"/>
    <property type="match status" value="1"/>
</dbReference>
<dbReference type="PROSITE" id="PS50280">
    <property type="entry name" value="SET"/>
    <property type="match status" value="1"/>
</dbReference>
<dbReference type="InterPro" id="IPR031348">
    <property type="entry name" value="PigL_N"/>
</dbReference>
<dbReference type="InterPro" id="IPR053185">
    <property type="entry name" value="SET_domain_protein"/>
</dbReference>
<dbReference type="InterPro" id="IPR001214">
    <property type="entry name" value="SET_dom"/>
</dbReference>
<name>A0A0G4M194_VERLO</name>
<dbReference type="AlphaFoldDB" id="A0A0G4M194"/>
<dbReference type="Pfam" id="PF00856">
    <property type="entry name" value="SET"/>
    <property type="match status" value="1"/>
</dbReference>
<evidence type="ECO:0000313" key="4">
    <source>
        <dbReference type="Proteomes" id="UP000044602"/>
    </source>
</evidence>